<evidence type="ECO:0000313" key="5">
    <source>
        <dbReference type="Proteomes" id="UP000585050"/>
    </source>
</evidence>
<protein>
    <submittedName>
        <fullName evidence="4">PH domain-containing protein</fullName>
    </submittedName>
</protein>
<feature type="region of interest" description="Disordered" evidence="1">
    <location>
        <begin position="181"/>
        <end position="201"/>
    </location>
</feature>
<dbReference type="Pfam" id="PF03703">
    <property type="entry name" value="bPH_2"/>
    <property type="match status" value="1"/>
</dbReference>
<keyword evidence="5" id="KW-1185">Reference proteome</keyword>
<dbReference type="InterPro" id="IPR005182">
    <property type="entry name" value="YdbS-like_PH"/>
</dbReference>
<keyword evidence="2" id="KW-0472">Membrane</keyword>
<sequence>MNRQNSKSKFDLVKDNDEQILWENKPEFIPFILVGLYQILSGLIIPGVILIINYFGDFDRNMDSGYWFLMVVFIAPIISGLYQIFYNIFNYSNTSFALTNKRVMFSSGYSFVDFKTIDLDKILELETKTNFIDNIFKVGTIRFFSGRTKSDEGNTTKLYDEWSSIKEVLSIYKMVKQVSSDFQDSNTSKLGTKPSNRQKDN</sequence>
<dbReference type="Proteomes" id="UP000585050">
    <property type="component" value="Unassembled WGS sequence"/>
</dbReference>
<evidence type="ECO:0000256" key="1">
    <source>
        <dbReference type="SAM" id="MobiDB-lite"/>
    </source>
</evidence>
<gene>
    <name evidence="4" type="ORF">HGP29_23070</name>
</gene>
<feature type="transmembrane region" description="Helical" evidence="2">
    <location>
        <begin position="28"/>
        <end position="54"/>
    </location>
</feature>
<dbReference type="EMBL" id="JABAIL010000009">
    <property type="protein sequence ID" value="NLR94103.1"/>
    <property type="molecule type" value="Genomic_DNA"/>
</dbReference>
<feature type="compositionally biased region" description="Polar residues" evidence="1">
    <location>
        <begin position="181"/>
        <end position="195"/>
    </location>
</feature>
<keyword evidence="2" id="KW-1133">Transmembrane helix</keyword>
<accession>A0A7X8SPT2</accession>
<name>A0A7X8SPT2_9BACT</name>
<evidence type="ECO:0000256" key="2">
    <source>
        <dbReference type="SAM" id="Phobius"/>
    </source>
</evidence>
<dbReference type="AlphaFoldDB" id="A0A7X8SPT2"/>
<reference evidence="4 5" key="1">
    <citation type="submission" date="2020-04" db="EMBL/GenBank/DDBJ databases">
        <title>Flammeovirga sp. SR4, a novel species isolated from seawater.</title>
        <authorList>
            <person name="Wang X."/>
        </authorList>
    </citation>
    <scope>NUCLEOTIDE SEQUENCE [LARGE SCALE GENOMIC DNA]</scope>
    <source>
        <strain evidence="4 5">SR4</strain>
    </source>
</reference>
<evidence type="ECO:0000313" key="4">
    <source>
        <dbReference type="EMBL" id="NLR94103.1"/>
    </source>
</evidence>
<organism evidence="4 5">
    <name type="scientific">Flammeovirga agarivorans</name>
    <dbReference type="NCBI Taxonomy" id="2726742"/>
    <lineage>
        <taxon>Bacteria</taxon>
        <taxon>Pseudomonadati</taxon>
        <taxon>Bacteroidota</taxon>
        <taxon>Cytophagia</taxon>
        <taxon>Cytophagales</taxon>
        <taxon>Flammeovirgaceae</taxon>
        <taxon>Flammeovirga</taxon>
    </lineage>
</organism>
<dbReference type="RefSeq" id="WP_168884814.1">
    <property type="nucleotide sequence ID" value="NZ_JABAIL010000009.1"/>
</dbReference>
<proteinExistence type="predicted"/>
<feature type="transmembrane region" description="Helical" evidence="2">
    <location>
        <begin position="66"/>
        <end position="85"/>
    </location>
</feature>
<evidence type="ECO:0000259" key="3">
    <source>
        <dbReference type="Pfam" id="PF03703"/>
    </source>
</evidence>
<feature type="domain" description="YdbS-like PH" evidence="3">
    <location>
        <begin position="91"/>
        <end position="146"/>
    </location>
</feature>
<comment type="caution">
    <text evidence="4">The sequence shown here is derived from an EMBL/GenBank/DDBJ whole genome shotgun (WGS) entry which is preliminary data.</text>
</comment>
<keyword evidence="2" id="KW-0812">Transmembrane</keyword>